<dbReference type="RefSeq" id="WP_344513271.1">
    <property type="nucleotide sequence ID" value="NZ_BAAAQD010000037.1"/>
</dbReference>
<accession>A0ABP4NX69</accession>
<comment type="caution">
    <text evidence="2">The sequence shown here is derived from an EMBL/GenBank/DDBJ whole genome shotgun (WGS) entry which is preliminary data.</text>
</comment>
<dbReference type="PANTHER" id="PTHR42685:SF22">
    <property type="entry name" value="CONDITIONED MEDIUM FACTOR RECEPTOR 1"/>
    <property type="match status" value="1"/>
</dbReference>
<evidence type="ECO:0000313" key="3">
    <source>
        <dbReference type="Proteomes" id="UP001501470"/>
    </source>
</evidence>
<dbReference type="EMBL" id="BAAAQD010000037">
    <property type="protein sequence ID" value="GAA1566660.1"/>
    <property type="molecule type" value="Genomic_DNA"/>
</dbReference>
<evidence type="ECO:0000313" key="2">
    <source>
        <dbReference type="EMBL" id="GAA1566660.1"/>
    </source>
</evidence>
<feature type="domain" description="FAD-binding" evidence="1">
    <location>
        <begin position="2"/>
        <end position="309"/>
    </location>
</feature>
<protein>
    <submittedName>
        <fullName evidence="2">NAD(P)/FAD-dependent oxidoreductase</fullName>
    </submittedName>
</protein>
<dbReference type="PRINTS" id="PR00420">
    <property type="entry name" value="RNGMNOXGNASE"/>
</dbReference>
<dbReference type="Pfam" id="PF01494">
    <property type="entry name" value="FAD_binding_3"/>
    <property type="match status" value="1"/>
</dbReference>
<dbReference type="SUPFAM" id="SSF51905">
    <property type="entry name" value="FAD/NAD(P)-binding domain"/>
    <property type="match status" value="1"/>
</dbReference>
<gene>
    <name evidence="2" type="ORF">GCM10009827_105420</name>
</gene>
<name>A0ABP4NX69_9ACTN</name>
<reference evidence="3" key="1">
    <citation type="journal article" date="2019" name="Int. J. Syst. Evol. Microbiol.">
        <title>The Global Catalogue of Microorganisms (GCM) 10K type strain sequencing project: providing services to taxonomists for standard genome sequencing and annotation.</title>
        <authorList>
            <consortium name="The Broad Institute Genomics Platform"/>
            <consortium name="The Broad Institute Genome Sequencing Center for Infectious Disease"/>
            <person name="Wu L."/>
            <person name="Ma J."/>
        </authorList>
    </citation>
    <scope>NUCLEOTIDE SEQUENCE [LARGE SCALE GENOMIC DNA]</scope>
    <source>
        <strain evidence="3">JCM 15933</strain>
    </source>
</reference>
<evidence type="ECO:0000259" key="1">
    <source>
        <dbReference type="Pfam" id="PF01494"/>
    </source>
</evidence>
<dbReference type="Gene3D" id="3.50.50.60">
    <property type="entry name" value="FAD/NAD(P)-binding domain"/>
    <property type="match status" value="1"/>
</dbReference>
<dbReference type="InterPro" id="IPR036188">
    <property type="entry name" value="FAD/NAD-bd_sf"/>
</dbReference>
<proteinExistence type="predicted"/>
<sequence length="391" mass="42217">MYDVIVVGARPAGAATAMLLARRGLRVLAVDRARFPSDTLSTHQVQPSGTERLRRWGLLDRLLAAGTPATERVRFDLGGTVLQGRFPEGVLYSPRRTVLDAILVDAAREAGAEVREGFHVAGLVWDDRGVAGIRGRDGTELRAPVVVGADGKHSLVAKEVAAPVQRNVAPRTVASYAYWEGVEHWAGGEQRHGELYHRPGRAVAAFPTNDGLTMVYAAAPIDEFGTWRTDVEGHLLATLDQCGDLGERVRAGRRVERLRTTVDLPNVVRRAQGPGWFLAGDAGLVMDPVTAQGIGNALADAELLAETIAGGRTDYQRRRDAARLPIFGLTTGLAALRPARGLNAVLLKAIARREASTEQFLGVFAGTVPVRTFRRSVPRMLVQRARGWAVA</sequence>
<organism evidence="2 3">
    <name type="scientific">Dactylosporangium maewongense</name>
    <dbReference type="NCBI Taxonomy" id="634393"/>
    <lineage>
        <taxon>Bacteria</taxon>
        <taxon>Bacillati</taxon>
        <taxon>Actinomycetota</taxon>
        <taxon>Actinomycetes</taxon>
        <taxon>Micromonosporales</taxon>
        <taxon>Micromonosporaceae</taxon>
        <taxon>Dactylosporangium</taxon>
    </lineage>
</organism>
<dbReference type="InterPro" id="IPR002938">
    <property type="entry name" value="FAD-bd"/>
</dbReference>
<keyword evidence="3" id="KW-1185">Reference proteome</keyword>
<dbReference type="InterPro" id="IPR050407">
    <property type="entry name" value="Geranylgeranyl_reductase"/>
</dbReference>
<dbReference type="Proteomes" id="UP001501470">
    <property type="component" value="Unassembled WGS sequence"/>
</dbReference>
<dbReference type="PANTHER" id="PTHR42685">
    <property type="entry name" value="GERANYLGERANYL DIPHOSPHATE REDUCTASE"/>
    <property type="match status" value="1"/>
</dbReference>